<dbReference type="Proteomes" id="UP001324533">
    <property type="component" value="Chromosome"/>
</dbReference>
<dbReference type="Pfam" id="PF02464">
    <property type="entry name" value="CinA"/>
    <property type="match status" value="1"/>
</dbReference>
<accession>A0ABZ0VBV4</accession>
<gene>
    <name evidence="2" type="ORF">T9R20_11320</name>
</gene>
<sequence>MTDPGADPQSVRDEGEGDAAASALLHALARRGWTVAVAESLTGGLLVATLVSVPGASSLVRGGVIAYATDLKHHLLGVDDTLLDTRGAVDPEVARQMAAGVRDRLGADVGVSTTGVAGPDPQDGQAVGTVFIGIRTPETSVVVPLELAGTRAEVRAETVRRALDEVRART</sequence>
<dbReference type="SUPFAM" id="SSF142433">
    <property type="entry name" value="CinA-like"/>
    <property type="match status" value="1"/>
</dbReference>
<keyword evidence="3" id="KW-1185">Reference proteome</keyword>
<dbReference type="EMBL" id="CP139779">
    <property type="protein sequence ID" value="WQB69292.1"/>
    <property type="molecule type" value="Genomic_DNA"/>
</dbReference>
<proteinExistence type="predicted"/>
<feature type="domain" description="CinA C-terminal" evidence="1">
    <location>
        <begin position="20"/>
        <end position="168"/>
    </location>
</feature>
<dbReference type="InterPro" id="IPR036653">
    <property type="entry name" value="CinA-like_C"/>
</dbReference>
<dbReference type="RefSeq" id="WP_322409410.1">
    <property type="nucleotide sequence ID" value="NZ_CP139779.1"/>
</dbReference>
<dbReference type="InterPro" id="IPR008136">
    <property type="entry name" value="CinA_C"/>
</dbReference>
<name>A0ABZ0VBV4_9MICO</name>
<evidence type="ECO:0000259" key="1">
    <source>
        <dbReference type="Pfam" id="PF02464"/>
    </source>
</evidence>
<dbReference type="Gene3D" id="3.90.950.20">
    <property type="entry name" value="CinA-like"/>
    <property type="match status" value="1"/>
</dbReference>
<dbReference type="NCBIfam" id="TIGR00199">
    <property type="entry name" value="PncC_domain"/>
    <property type="match status" value="1"/>
</dbReference>
<reference evidence="2 3" key="1">
    <citation type="submission" date="2023-06" db="EMBL/GenBank/DDBJ databases">
        <title>Rock-solubilizing bacteria, Microbacterium invictum, promotes re-establishment of vegetation in rocky wasteland by accelerating rock bio-weathering and reshaping soil bacterial community.</title>
        <authorList>
            <person name="Liu C."/>
        </authorList>
    </citation>
    <scope>NUCLEOTIDE SEQUENCE [LARGE SCALE GENOMIC DNA]</scope>
    <source>
        <strain evidence="2 3">X-18</strain>
    </source>
</reference>
<protein>
    <submittedName>
        <fullName evidence="2">CinA family protein</fullName>
    </submittedName>
</protein>
<evidence type="ECO:0000313" key="2">
    <source>
        <dbReference type="EMBL" id="WQB69292.1"/>
    </source>
</evidence>
<organism evidence="2 3">
    <name type="scientific">Microbacterium invictum</name>
    <dbReference type="NCBI Taxonomy" id="515415"/>
    <lineage>
        <taxon>Bacteria</taxon>
        <taxon>Bacillati</taxon>
        <taxon>Actinomycetota</taxon>
        <taxon>Actinomycetes</taxon>
        <taxon>Micrococcales</taxon>
        <taxon>Microbacteriaceae</taxon>
        <taxon>Microbacterium</taxon>
    </lineage>
</organism>
<evidence type="ECO:0000313" key="3">
    <source>
        <dbReference type="Proteomes" id="UP001324533"/>
    </source>
</evidence>